<evidence type="ECO:0000313" key="19">
    <source>
        <dbReference type="EMBL" id="CAE0687531.1"/>
    </source>
</evidence>
<reference evidence="19" key="1">
    <citation type="submission" date="2021-01" db="EMBL/GenBank/DDBJ databases">
        <authorList>
            <person name="Corre E."/>
            <person name="Pelletier E."/>
            <person name="Niang G."/>
            <person name="Scheremetjew M."/>
            <person name="Finn R."/>
            <person name="Kale V."/>
            <person name="Holt S."/>
            <person name="Cochrane G."/>
            <person name="Meng A."/>
            <person name="Brown T."/>
            <person name="Cohen L."/>
        </authorList>
    </citation>
    <scope>NUCLEOTIDE SEQUENCE</scope>
    <source>
        <strain evidence="19">CCMP1756</strain>
    </source>
</reference>
<evidence type="ECO:0000313" key="20">
    <source>
        <dbReference type="EMBL" id="CAH0376344.1"/>
    </source>
</evidence>
<comment type="similarity">
    <text evidence="5">Belongs to the TAM41 family.</text>
</comment>
<evidence type="ECO:0000256" key="14">
    <source>
        <dbReference type="ARBA" id="ARBA00023128"/>
    </source>
</evidence>
<name>A0A7S3ZM17_9STRA</name>
<keyword evidence="16" id="KW-0594">Phospholipid biosynthesis</keyword>
<comment type="subcellular location">
    <subcellularLocation>
        <location evidence="2">Mitochondrion inner membrane</location>
        <topology evidence="2">Peripheral membrane protein</topology>
        <orientation evidence="2">Matrix side</orientation>
    </subcellularLocation>
</comment>
<dbReference type="Proteomes" id="UP000789595">
    <property type="component" value="Unassembled WGS sequence"/>
</dbReference>
<dbReference type="Pfam" id="PF09139">
    <property type="entry name" value="Tam41_Mmp37"/>
    <property type="match status" value="1"/>
</dbReference>
<evidence type="ECO:0000313" key="21">
    <source>
        <dbReference type="Proteomes" id="UP000789595"/>
    </source>
</evidence>
<dbReference type="GO" id="GO:0032049">
    <property type="term" value="P:cardiolipin biosynthetic process"/>
    <property type="evidence" value="ECO:0007669"/>
    <property type="project" value="InterPro"/>
</dbReference>
<evidence type="ECO:0000256" key="12">
    <source>
        <dbReference type="ARBA" id="ARBA00022842"/>
    </source>
</evidence>
<dbReference type="GO" id="GO:0004605">
    <property type="term" value="F:phosphatidate cytidylyltransferase activity"/>
    <property type="evidence" value="ECO:0007669"/>
    <property type="project" value="UniProtKB-EC"/>
</dbReference>
<keyword evidence="11" id="KW-0999">Mitochondrion inner membrane</keyword>
<dbReference type="PANTHER" id="PTHR13619">
    <property type="entry name" value="PHOSPHATIDATE CYTIDYLYLTRANSFERASE, MITOCHONDRIAL"/>
    <property type="match status" value="1"/>
</dbReference>
<dbReference type="PANTHER" id="PTHR13619:SF0">
    <property type="entry name" value="PHOSPHATIDATE CYTIDYLYLTRANSFERASE, MITOCHONDRIAL"/>
    <property type="match status" value="1"/>
</dbReference>
<evidence type="ECO:0000256" key="1">
    <source>
        <dbReference type="ARBA" id="ARBA00001946"/>
    </source>
</evidence>
<protein>
    <recommendedName>
        <fullName evidence="7">Phosphatidate cytidylyltransferase, mitochondrial</fullName>
        <ecNumber evidence="6">2.7.7.41</ecNumber>
    </recommendedName>
    <alternativeName>
        <fullName evidence="18">CDP-diacylglycerol synthase</fullName>
    </alternativeName>
</protein>
<dbReference type="GO" id="GO:0016024">
    <property type="term" value="P:CDP-diacylglycerol biosynthetic process"/>
    <property type="evidence" value="ECO:0007669"/>
    <property type="project" value="UniProtKB-UniPathway"/>
</dbReference>
<proteinExistence type="inferred from homology"/>
<evidence type="ECO:0000256" key="5">
    <source>
        <dbReference type="ARBA" id="ARBA00005458"/>
    </source>
</evidence>
<evidence type="ECO:0000256" key="9">
    <source>
        <dbReference type="ARBA" id="ARBA00022679"/>
    </source>
</evidence>
<comment type="cofactor">
    <cofactor evidence="1">
        <name>Mg(2+)</name>
        <dbReference type="ChEBI" id="CHEBI:18420"/>
    </cofactor>
</comment>
<evidence type="ECO:0000256" key="18">
    <source>
        <dbReference type="ARBA" id="ARBA00029893"/>
    </source>
</evidence>
<keyword evidence="14" id="KW-0496">Mitochondrion</keyword>
<evidence type="ECO:0000256" key="6">
    <source>
        <dbReference type="ARBA" id="ARBA00012487"/>
    </source>
</evidence>
<evidence type="ECO:0000256" key="17">
    <source>
        <dbReference type="ARBA" id="ARBA00023264"/>
    </source>
</evidence>
<evidence type="ECO:0000256" key="8">
    <source>
        <dbReference type="ARBA" id="ARBA00022516"/>
    </source>
</evidence>
<keyword evidence="15" id="KW-0472">Membrane</keyword>
<sequence length="290" mass="31073">MSRRLAGLLARQRFPRYRAAFGYGSAVIPQRSTAAPALVDAVLCVDDARAWHAANVLRNPAHYSWLKTLGPAAIATAQATYPGVYYNVTSELKYGVVATADLHRDLDAWTSLYVAGRLQKPVVWVASDAALSAAVTRNLRAALGAALLSFRPGHFFDERELFAAIANLSYGGDVRFALRAEDPRKVRNIVEGGLGRFRTLYGPHVQVAIAAGALVRGDFGLMVRDAAWCLAHVPETLRGAARAGRLSGALRSLVRFSSAAQTLKGALTAGPARAVGYARRKLLKGSGYPS</sequence>
<accession>A0A7S3ZM17</accession>
<keyword evidence="17" id="KW-1208">Phospholipid metabolism</keyword>
<keyword evidence="9" id="KW-0808">Transferase</keyword>
<dbReference type="UniPathway" id="UPA00557">
    <property type="reaction ID" value="UER00614"/>
</dbReference>
<gene>
    <name evidence="19" type="ORF">PCAL00307_LOCUS2965</name>
    <name evidence="20" type="ORF">PECAL_5P09180</name>
</gene>
<keyword evidence="8" id="KW-0444">Lipid biosynthesis</keyword>
<dbReference type="EMBL" id="CAKKNE010000005">
    <property type="protein sequence ID" value="CAH0376344.1"/>
    <property type="molecule type" value="Genomic_DNA"/>
</dbReference>
<keyword evidence="21" id="KW-1185">Reference proteome</keyword>
<dbReference type="GO" id="GO:0005743">
    <property type="term" value="C:mitochondrial inner membrane"/>
    <property type="evidence" value="ECO:0007669"/>
    <property type="project" value="UniProtKB-SubCell"/>
</dbReference>
<dbReference type="EMBL" id="HBIW01003594">
    <property type="protein sequence ID" value="CAE0687531.1"/>
    <property type="molecule type" value="Transcribed_RNA"/>
</dbReference>
<evidence type="ECO:0000256" key="2">
    <source>
        <dbReference type="ARBA" id="ARBA00004443"/>
    </source>
</evidence>
<keyword evidence="12" id="KW-0460">Magnesium</keyword>
<comment type="pathway">
    <text evidence="3">Phospholipid metabolism; CDP-diacylglycerol biosynthesis; CDP-diacylglycerol from sn-glycerol 3-phosphate: step 3/3.</text>
</comment>
<keyword evidence="10" id="KW-0548">Nucleotidyltransferase</keyword>
<dbReference type="AlphaFoldDB" id="A0A7S3ZM17"/>
<reference evidence="20" key="2">
    <citation type="submission" date="2021-11" db="EMBL/GenBank/DDBJ databases">
        <authorList>
            <consortium name="Genoscope - CEA"/>
            <person name="William W."/>
        </authorList>
    </citation>
    <scope>NUCLEOTIDE SEQUENCE</scope>
</reference>
<evidence type="ECO:0000256" key="4">
    <source>
        <dbReference type="ARBA" id="ARBA00005189"/>
    </source>
</evidence>
<dbReference type="InterPro" id="IPR015222">
    <property type="entry name" value="Tam41"/>
</dbReference>
<evidence type="ECO:0000256" key="13">
    <source>
        <dbReference type="ARBA" id="ARBA00023098"/>
    </source>
</evidence>
<evidence type="ECO:0000256" key="16">
    <source>
        <dbReference type="ARBA" id="ARBA00023209"/>
    </source>
</evidence>
<evidence type="ECO:0000256" key="3">
    <source>
        <dbReference type="ARBA" id="ARBA00005119"/>
    </source>
</evidence>
<evidence type="ECO:0000256" key="10">
    <source>
        <dbReference type="ARBA" id="ARBA00022695"/>
    </source>
</evidence>
<dbReference type="OrthoDB" id="341477at2759"/>
<evidence type="ECO:0000256" key="7">
    <source>
        <dbReference type="ARBA" id="ARBA00018337"/>
    </source>
</evidence>
<comment type="pathway">
    <text evidence="4">Lipid metabolism.</text>
</comment>
<keyword evidence="13" id="KW-0443">Lipid metabolism</keyword>
<dbReference type="EC" id="2.7.7.41" evidence="6"/>
<evidence type="ECO:0000256" key="15">
    <source>
        <dbReference type="ARBA" id="ARBA00023136"/>
    </source>
</evidence>
<evidence type="ECO:0000256" key="11">
    <source>
        <dbReference type="ARBA" id="ARBA00022792"/>
    </source>
</evidence>
<organism evidence="19">
    <name type="scientific">Pelagomonas calceolata</name>
    <dbReference type="NCBI Taxonomy" id="35677"/>
    <lineage>
        <taxon>Eukaryota</taxon>
        <taxon>Sar</taxon>
        <taxon>Stramenopiles</taxon>
        <taxon>Ochrophyta</taxon>
        <taxon>Pelagophyceae</taxon>
        <taxon>Pelagomonadales</taxon>
        <taxon>Pelagomonadaceae</taxon>
        <taxon>Pelagomonas</taxon>
    </lineage>
</organism>